<dbReference type="Gene3D" id="3.90.76.10">
    <property type="entry name" value="Dipeptide-binding Protein, Domain 1"/>
    <property type="match status" value="1"/>
</dbReference>
<reference evidence="4 5" key="1">
    <citation type="submission" date="2018-08" db="EMBL/GenBank/DDBJ databases">
        <title>A genome reference for cultivated species of the human gut microbiota.</title>
        <authorList>
            <person name="Zou Y."/>
            <person name="Xue W."/>
            <person name="Luo G."/>
        </authorList>
    </citation>
    <scope>NUCLEOTIDE SEQUENCE [LARGE SCALE GENOMIC DNA]</scope>
    <source>
        <strain evidence="4 5">TM09-19AC</strain>
    </source>
</reference>
<dbReference type="PIRSF" id="PIRSF002741">
    <property type="entry name" value="MppA"/>
    <property type="match status" value="1"/>
</dbReference>
<dbReference type="PANTHER" id="PTHR30290">
    <property type="entry name" value="PERIPLASMIC BINDING COMPONENT OF ABC TRANSPORTER"/>
    <property type="match status" value="1"/>
</dbReference>
<sequence length="522" mass="57387">MKKKIVSALLCVAMIATMATGCGGSKSSSTSGNADSTAKQFEINAAIAANPPALDPHTVNANVTGAIGIHIYEALFQMDENYEPQPVLAESYEMSDDGKEYTIKLRQGVKFHNGDEMKADDVVASMNRWMELSPKAKTLIGGSVFEKVDDYTVKLTVNEPSSDIIMVLASPIQFAAIYPKSVVDSASDEGVKEYIGTGPYKVAEWKQDQYVKLEKNEDYQPAEGKSSGLAGAKNAQADTITFNIVTDTATRIAGVQNGQYDIAEDIPADQYKDLATDKNLTMDVRSGGTLNLFLNTTEGVMADEKVRQAALAALNCDDILMASYGDADLYKLNAGWCNPDDAQWGTEAGSEYYNQNDVEKAKKLLSESSYNNEKIVLVTTPEYNEMYNATLVVQEQLKAAGFNAEVESYDFSTFMEHRADPKQFSMYITSNSYNMLPIQLSVLDKGWAGLDRPEISDGIKAIRSASSNEEAKAAWEDLQSFIYEYGAASVIGHFTNITAMNSKVENYQYLRFPIYWNITFAE</sequence>
<dbReference type="Gene3D" id="3.40.190.10">
    <property type="entry name" value="Periplasmic binding protein-like II"/>
    <property type="match status" value="1"/>
</dbReference>
<protein>
    <submittedName>
        <fullName evidence="4">ABC transporter substrate-binding protein</fullName>
    </submittedName>
</protein>
<feature type="chain" id="PRO_5038531100" evidence="2">
    <location>
        <begin position="22"/>
        <end position="522"/>
    </location>
</feature>
<dbReference type="GO" id="GO:1904680">
    <property type="term" value="F:peptide transmembrane transporter activity"/>
    <property type="evidence" value="ECO:0007669"/>
    <property type="project" value="TreeGrafter"/>
</dbReference>
<evidence type="ECO:0000259" key="3">
    <source>
        <dbReference type="Pfam" id="PF00496"/>
    </source>
</evidence>
<dbReference type="AlphaFoldDB" id="A0A3E4F478"/>
<evidence type="ECO:0000313" key="5">
    <source>
        <dbReference type="Proteomes" id="UP000260664"/>
    </source>
</evidence>
<dbReference type="RefSeq" id="WP_117495337.1">
    <property type="nucleotide sequence ID" value="NZ_AP031430.1"/>
</dbReference>
<gene>
    <name evidence="4" type="ORF">DXD84_09965</name>
</gene>
<dbReference type="PROSITE" id="PS51257">
    <property type="entry name" value="PROKAR_LIPOPROTEIN"/>
    <property type="match status" value="1"/>
</dbReference>
<dbReference type="Pfam" id="PF00496">
    <property type="entry name" value="SBP_bac_5"/>
    <property type="match status" value="1"/>
</dbReference>
<dbReference type="GO" id="GO:0042597">
    <property type="term" value="C:periplasmic space"/>
    <property type="evidence" value="ECO:0007669"/>
    <property type="project" value="UniProtKB-ARBA"/>
</dbReference>
<evidence type="ECO:0000256" key="1">
    <source>
        <dbReference type="ARBA" id="ARBA00022729"/>
    </source>
</evidence>
<dbReference type="GO" id="GO:0015833">
    <property type="term" value="P:peptide transport"/>
    <property type="evidence" value="ECO:0007669"/>
    <property type="project" value="TreeGrafter"/>
</dbReference>
<accession>A0A3E4F478</accession>
<keyword evidence="1 2" id="KW-0732">Signal</keyword>
<dbReference type="CDD" id="cd08502">
    <property type="entry name" value="PBP2_NikA_DppA_OppA_like_16"/>
    <property type="match status" value="1"/>
</dbReference>
<dbReference type="Gene3D" id="3.10.105.10">
    <property type="entry name" value="Dipeptide-binding Protein, Domain 3"/>
    <property type="match status" value="1"/>
</dbReference>
<name>A0A3E4F478_9FIRM</name>
<dbReference type="SUPFAM" id="SSF53850">
    <property type="entry name" value="Periplasmic binding protein-like II"/>
    <property type="match status" value="1"/>
</dbReference>
<dbReference type="PANTHER" id="PTHR30290:SF38">
    <property type="entry name" value="D,D-DIPEPTIDE-BINDING PERIPLASMIC PROTEIN DDPA-RELATED"/>
    <property type="match status" value="1"/>
</dbReference>
<proteinExistence type="predicted"/>
<dbReference type="EMBL" id="QSOI01000011">
    <property type="protein sequence ID" value="RGI83706.1"/>
    <property type="molecule type" value="Genomic_DNA"/>
</dbReference>
<dbReference type="GO" id="GO:0043190">
    <property type="term" value="C:ATP-binding cassette (ABC) transporter complex"/>
    <property type="evidence" value="ECO:0007669"/>
    <property type="project" value="InterPro"/>
</dbReference>
<dbReference type="InterPro" id="IPR030678">
    <property type="entry name" value="Peptide/Ni-bd"/>
</dbReference>
<evidence type="ECO:0000256" key="2">
    <source>
        <dbReference type="SAM" id="SignalP"/>
    </source>
</evidence>
<dbReference type="InterPro" id="IPR039424">
    <property type="entry name" value="SBP_5"/>
</dbReference>
<organism evidence="4 5">
    <name type="scientific">Dorea formicigenerans</name>
    <dbReference type="NCBI Taxonomy" id="39486"/>
    <lineage>
        <taxon>Bacteria</taxon>
        <taxon>Bacillati</taxon>
        <taxon>Bacillota</taxon>
        <taxon>Clostridia</taxon>
        <taxon>Lachnospirales</taxon>
        <taxon>Lachnospiraceae</taxon>
        <taxon>Dorea</taxon>
    </lineage>
</organism>
<dbReference type="Proteomes" id="UP000260664">
    <property type="component" value="Unassembled WGS sequence"/>
</dbReference>
<evidence type="ECO:0000313" key="4">
    <source>
        <dbReference type="EMBL" id="RGI83706.1"/>
    </source>
</evidence>
<feature type="domain" description="Solute-binding protein family 5" evidence="3">
    <location>
        <begin position="83"/>
        <end position="435"/>
    </location>
</feature>
<feature type="signal peptide" evidence="2">
    <location>
        <begin position="1"/>
        <end position="21"/>
    </location>
</feature>
<comment type="caution">
    <text evidence="4">The sequence shown here is derived from an EMBL/GenBank/DDBJ whole genome shotgun (WGS) entry which is preliminary data.</text>
</comment>
<dbReference type="InterPro" id="IPR000914">
    <property type="entry name" value="SBP_5_dom"/>
</dbReference>